<accession>A0A4P2QHB7</accession>
<sequence>MLGVSDLGLKDACLDVRDEPDGILRVAVHGDLTDDRARAVIGVLRRAAHDGRDVLVLADVRHTGSIPASARRISAEEMRTARIDAVAIVGASFPLRVVVTLLAKGVHILTGQLYPQQFFDTEGEARAWLLAQRDALRARRRPVA</sequence>
<reference evidence="1 2" key="1">
    <citation type="submission" date="2015-09" db="EMBL/GenBank/DDBJ databases">
        <title>Sorangium comparison.</title>
        <authorList>
            <person name="Zaburannyi N."/>
            <person name="Bunk B."/>
            <person name="Overmann J."/>
            <person name="Mueller R."/>
        </authorList>
    </citation>
    <scope>NUCLEOTIDE SEQUENCE [LARGE SCALE GENOMIC DNA]</scope>
    <source>
        <strain evidence="1 2">So ce836</strain>
    </source>
</reference>
<dbReference type="Gene3D" id="3.40.50.10600">
    <property type="entry name" value="SpoIIaa-like domains"/>
    <property type="match status" value="1"/>
</dbReference>
<gene>
    <name evidence="1" type="ORF">SOCE836_009960</name>
</gene>
<evidence type="ECO:0008006" key="3">
    <source>
        <dbReference type="Google" id="ProtNLM"/>
    </source>
</evidence>
<dbReference type="Proteomes" id="UP000295497">
    <property type="component" value="Chromosome"/>
</dbReference>
<protein>
    <recommendedName>
        <fullName evidence="3">STAS/SEC14 domain-containing protein</fullName>
    </recommendedName>
</protein>
<proteinExistence type="predicted"/>
<dbReference type="AlphaFoldDB" id="A0A4P2QHB7"/>
<evidence type="ECO:0000313" key="2">
    <source>
        <dbReference type="Proteomes" id="UP000295497"/>
    </source>
</evidence>
<organism evidence="1 2">
    <name type="scientific">Sorangium cellulosum</name>
    <name type="common">Polyangium cellulosum</name>
    <dbReference type="NCBI Taxonomy" id="56"/>
    <lineage>
        <taxon>Bacteria</taxon>
        <taxon>Pseudomonadati</taxon>
        <taxon>Myxococcota</taxon>
        <taxon>Polyangia</taxon>
        <taxon>Polyangiales</taxon>
        <taxon>Polyangiaceae</taxon>
        <taxon>Sorangium</taxon>
    </lineage>
</organism>
<evidence type="ECO:0000313" key="1">
    <source>
        <dbReference type="EMBL" id="AUX28911.1"/>
    </source>
</evidence>
<dbReference type="EMBL" id="CP012672">
    <property type="protein sequence ID" value="AUX28911.1"/>
    <property type="molecule type" value="Genomic_DNA"/>
</dbReference>
<dbReference type="RefSeq" id="WP_129573169.1">
    <property type="nucleotide sequence ID" value="NZ_CP012672.1"/>
</dbReference>
<dbReference type="InterPro" id="IPR038396">
    <property type="entry name" value="SpoIIAA-like_sf"/>
</dbReference>
<dbReference type="InterPro" id="IPR036513">
    <property type="entry name" value="STAS_dom_sf"/>
</dbReference>
<dbReference type="SUPFAM" id="SSF52091">
    <property type="entry name" value="SpoIIaa-like"/>
    <property type="match status" value="1"/>
</dbReference>
<name>A0A4P2QHB7_SORCE</name>
<dbReference type="InterPro" id="IPR021866">
    <property type="entry name" value="SpoIIAA-like"/>
</dbReference>
<dbReference type="Pfam" id="PF11964">
    <property type="entry name" value="SpoIIAA-like"/>
    <property type="match status" value="1"/>
</dbReference>